<evidence type="ECO:0008006" key="3">
    <source>
        <dbReference type="Google" id="ProtNLM"/>
    </source>
</evidence>
<comment type="caution">
    <text evidence="1">The sequence shown here is derived from an EMBL/GenBank/DDBJ whole genome shotgun (WGS) entry which is preliminary data.</text>
</comment>
<name>A0A1F8H853_9BACT</name>
<evidence type="ECO:0000313" key="2">
    <source>
        <dbReference type="Proteomes" id="UP000177745"/>
    </source>
</evidence>
<organism evidence="1 2">
    <name type="scientific">Candidatus Yanofskybacteria bacterium RIFCSPLOWO2_12_FULL_43_11b</name>
    <dbReference type="NCBI Taxonomy" id="1802710"/>
    <lineage>
        <taxon>Bacteria</taxon>
        <taxon>Candidatus Yanofskyibacteriota</taxon>
    </lineage>
</organism>
<protein>
    <recommendedName>
        <fullName evidence="3">Septum formation initiator</fullName>
    </recommendedName>
</protein>
<gene>
    <name evidence="1" type="ORF">A3G51_00905</name>
</gene>
<dbReference type="AlphaFoldDB" id="A0A1F8H853"/>
<accession>A0A1F8H853</accession>
<sequence>MKLLNSKIFTALIVIIALWLALSSVKLASQRAAVDKDVSGVETKIREVQDDTDYLNKFLAYFQTPAFLEKEARLKLNYKAQGEEVVFIYKDKNFKKEPDSTNLEELLAGMPNYKKWGLYLLGY</sequence>
<dbReference type="Proteomes" id="UP000177745">
    <property type="component" value="Unassembled WGS sequence"/>
</dbReference>
<proteinExistence type="predicted"/>
<dbReference type="EMBL" id="MGKY01000018">
    <property type="protein sequence ID" value="OGN33360.1"/>
    <property type="molecule type" value="Genomic_DNA"/>
</dbReference>
<evidence type="ECO:0000313" key="1">
    <source>
        <dbReference type="EMBL" id="OGN33360.1"/>
    </source>
</evidence>
<reference evidence="1 2" key="1">
    <citation type="journal article" date="2016" name="Nat. Commun.">
        <title>Thousands of microbial genomes shed light on interconnected biogeochemical processes in an aquifer system.</title>
        <authorList>
            <person name="Anantharaman K."/>
            <person name="Brown C.T."/>
            <person name="Hug L.A."/>
            <person name="Sharon I."/>
            <person name="Castelle C.J."/>
            <person name="Probst A.J."/>
            <person name="Thomas B.C."/>
            <person name="Singh A."/>
            <person name="Wilkins M.J."/>
            <person name="Karaoz U."/>
            <person name="Brodie E.L."/>
            <person name="Williams K.H."/>
            <person name="Hubbard S.S."/>
            <person name="Banfield J.F."/>
        </authorList>
    </citation>
    <scope>NUCLEOTIDE SEQUENCE [LARGE SCALE GENOMIC DNA]</scope>
</reference>